<dbReference type="PANTHER" id="PTHR10887:SF495">
    <property type="entry name" value="HELICASE SENATAXIN ISOFORM X1-RELATED"/>
    <property type="match status" value="1"/>
</dbReference>
<keyword evidence="1" id="KW-0547">Nucleotide-binding</keyword>
<dbReference type="GO" id="GO:0016787">
    <property type="term" value="F:hydrolase activity"/>
    <property type="evidence" value="ECO:0007669"/>
    <property type="project" value="UniProtKB-KW"/>
</dbReference>
<dbReference type="OrthoDB" id="2285229at2759"/>
<dbReference type="CDD" id="cd18042">
    <property type="entry name" value="DEXXQc_SETX"/>
    <property type="match status" value="1"/>
</dbReference>
<dbReference type="InterPro" id="IPR027417">
    <property type="entry name" value="P-loop_NTPase"/>
</dbReference>
<dbReference type="Gene3D" id="3.40.50.300">
    <property type="entry name" value="P-loop containing nucleotide triphosphate hydrolases"/>
    <property type="match status" value="2"/>
</dbReference>
<keyword evidence="8" id="KW-1185">Reference proteome</keyword>
<dbReference type="CDD" id="cd18808">
    <property type="entry name" value="SF1_C_Upf1"/>
    <property type="match status" value="1"/>
</dbReference>
<dbReference type="AlphaFoldDB" id="A0A8K0CH40"/>
<organism evidence="7 8">
    <name type="scientific">Ignelater luminosus</name>
    <name type="common">Cucubano</name>
    <name type="synonym">Pyrophorus luminosus</name>
    <dbReference type="NCBI Taxonomy" id="2038154"/>
    <lineage>
        <taxon>Eukaryota</taxon>
        <taxon>Metazoa</taxon>
        <taxon>Ecdysozoa</taxon>
        <taxon>Arthropoda</taxon>
        <taxon>Hexapoda</taxon>
        <taxon>Insecta</taxon>
        <taxon>Pterygota</taxon>
        <taxon>Neoptera</taxon>
        <taxon>Endopterygota</taxon>
        <taxon>Coleoptera</taxon>
        <taxon>Polyphaga</taxon>
        <taxon>Elateriformia</taxon>
        <taxon>Elateroidea</taxon>
        <taxon>Elateridae</taxon>
        <taxon>Agrypninae</taxon>
        <taxon>Pyrophorini</taxon>
        <taxon>Ignelater</taxon>
    </lineage>
</organism>
<name>A0A8K0CH40_IGNLU</name>
<gene>
    <name evidence="7" type="ORF">ILUMI_20029</name>
</gene>
<dbReference type="GO" id="GO:0016604">
    <property type="term" value="C:nuclear body"/>
    <property type="evidence" value="ECO:0007669"/>
    <property type="project" value="TreeGrafter"/>
</dbReference>
<keyword evidence="4" id="KW-0067">ATP-binding</keyword>
<evidence type="ECO:0000259" key="6">
    <source>
        <dbReference type="Pfam" id="PF13087"/>
    </source>
</evidence>
<proteinExistence type="predicted"/>
<evidence type="ECO:0000256" key="3">
    <source>
        <dbReference type="ARBA" id="ARBA00022806"/>
    </source>
</evidence>
<evidence type="ECO:0008006" key="9">
    <source>
        <dbReference type="Google" id="ProtNLM"/>
    </source>
</evidence>
<reference evidence="7" key="1">
    <citation type="submission" date="2019-08" db="EMBL/GenBank/DDBJ databases">
        <title>The genome of the North American firefly Photinus pyralis.</title>
        <authorList>
            <consortium name="Photinus pyralis genome working group"/>
            <person name="Fallon T.R."/>
            <person name="Sander Lower S.E."/>
            <person name="Weng J.-K."/>
        </authorList>
    </citation>
    <scope>NUCLEOTIDE SEQUENCE</scope>
    <source>
        <strain evidence="7">TRF0915ILg1</strain>
        <tissue evidence="7">Whole body</tissue>
    </source>
</reference>
<dbReference type="EMBL" id="VTPC01088556">
    <property type="protein sequence ID" value="KAF2886144.1"/>
    <property type="molecule type" value="Genomic_DNA"/>
</dbReference>
<dbReference type="GO" id="GO:0004386">
    <property type="term" value="F:helicase activity"/>
    <property type="evidence" value="ECO:0007669"/>
    <property type="project" value="UniProtKB-KW"/>
</dbReference>
<dbReference type="GO" id="GO:0001147">
    <property type="term" value="F:transcription termination site sequence-specific DNA binding"/>
    <property type="evidence" value="ECO:0007669"/>
    <property type="project" value="TreeGrafter"/>
</dbReference>
<evidence type="ECO:0000256" key="4">
    <source>
        <dbReference type="ARBA" id="ARBA00022840"/>
    </source>
</evidence>
<protein>
    <recommendedName>
        <fullName evidence="9">Helicase sen1</fullName>
    </recommendedName>
</protein>
<sequence>MVQFALKQNNQMITVPLLGYVINVSKRMIQGSEFIDVNFARNIGVKPHGKLAFTVMVERYNGVAVKEKYMYYGNAATLTPFKRIIKAVKYLEHSPLRQHILKPTIDLYKVQKVQPQTIQTEETLNVSQCNAVLEATNMCLRKEPGIYLIQGPPGTGKSMVIISIIQQILFSESRNSKPPCILITAPSNAAVDEIALRLIKLRSTLDVSDEKRKKIKLVRIGPKNMIHPDVQDYYIHDLVRKNVFQEIIRDQHQDGRDHLRLLNDNINALKRNCTTQEARHKLTVAKIAMDQAIKRFLKRQYQSTCRQTEEMLLSRAGIICTTLSSCVGSGMWNIFNRGSSRNKISCCIVDEATKSNEQETLIPLSLNIDKLVLVGDPKQLPAVILSKDAKDHAHGQSLFSRIMSHFDGRSYNPIRMLNCQYRMHPEICKFPNKTYYGGKLQNAPILQERDSKLKILKPYLVFNLKTDLNNSQEYSNKTEVACITKLLNAIEMNFRSSDTFSVGIITPYNDQKERIKAELKERRFKCKADITVNTVDSFQGQEKDIIILSFVRESSNQFVSDEQRLNVALTRAMHALYIIGSKNLYDSCNALEKIYEDAKHRGLLKIISYQITTKSLSQLIKV</sequence>
<keyword evidence="2" id="KW-0378">Hydrolase</keyword>
<dbReference type="Pfam" id="PF13087">
    <property type="entry name" value="AAA_12"/>
    <property type="match status" value="1"/>
</dbReference>
<dbReference type="InterPro" id="IPR041679">
    <property type="entry name" value="DNA2/NAM7-like_C"/>
</dbReference>
<keyword evidence="3" id="KW-0347">Helicase</keyword>
<dbReference type="InterPro" id="IPR045055">
    <property type="entry name" value="DNA2/NAM7-like"/>
</dbReference>
<evidence type="ECO:0000313" key="7">
    <source>
        <dbReference type="EMBL" id="KAF2886144.1"/>
    </source>
</evidence>
<evidence type="ECO:0000256" key="2">
    <source>
        <dbReference type="ARBA" id="ARBA00022801"/>
    </source>
</evidence>
<feature type="domain" description="DNA2/NAM7 helicase-like C-terminal" evidence="6">
    <location>
        <begin position="395"/>
        <end position="582"/>
    </location>
</feature>
<dbReference type="FunFam" id="3.40.50.300:FF:000326">
    <property type="entry name" value="P-loop containing nucleoside triphosphate hydrolase"/>
    <property type="match status" value="1"/>
</dbReference>
<dbReference type="PANTHER" id="PTHR10887">
    <property type="entry name" value="DNA2/NAM7 HELICASE FAMILY"/>
    <property type="match status" value="1"/>
</dbReference>
<dbReference type="SUPFAM" id="SSF52540">
    <property type="entry name" value="P-loop containing nucleoside triphosphate hydrolases"/>
    <property type="match status" value="1"/>
</dbReference>
<evidence type="ECO:0000259" key="5">
    <source>
        <dbReference type="Pfam" id="PF13086"/>
    </source>
</evidence>
<dbReference type="InterPro" id="IPR041677">
    <property type="entry name" value="DNA2/NAM7_AAA_11"/>
</dbReference>
<dbReference type="GO" id="GO:0006369">
    <property type="term" value="P:termination of RNA polymerase II transcription"/>
    <property type="evidence" value="ECO:0007669"/>
    <property type="project" value="TreeGrafter"/>
</dbReference>
<accession>A0A8K0CH40</accession>
<evidence type="ECO:0000256" key="1">
    <source>
        <dbReference type="ARBA" id="ARBA00022741"/>
    </source>
</evidence>
<evidence type="ECO:0000313" key="8">
    <source>
        <dbReference type="Proteomes" id="UP000801492"/>
    </source>
</evidence>
<dbReference type="GO" id="GO:0005524">
    <property type="term" value="F:ATP binding"/>
    <property type="evidence" value="ECO:0007669"/>
    <property type="project" value="UniProtKB-KW"/>
</dbReference>
<dbReference type="GO" id="GO:0005694">
    <property type="term" value="C:chromosome"/>
    <property type="evidence" value="ECO:0007669"/>
    <property type="project" value="UniProtKB-ARBA"/>
</dbReference>
<dbReference type="Proteomes" id="UP000801492">
    <property type="component" value="Unassembled WGS sequence"/>
</dbReference>
<dbReference type="Pfam" id="PF13086">
    <property type="entry name" value="AAA_11"/>
    <property type="match status" value="1"/>
</dbReference>
<comment type="caution">
    <text evidence="7">The sequence shown here is derived from an EMBL/GenBank/DDBJ whole genome shotgun (WGS) entry which is preliminary data.</text>
</comment>
<dbReference type="InterPro" id="IPR047187">
    <property type="entry name" value="SF1_C_Upf1"/>
</dbReference>
<feature type="domain" description="DNA2/NAM7 helicase helicase" evidence="5">
    <location>
        <begin position="124"/>
        <end position="387"/>
    </location>
</feature>